<evidence type="ECO:0000256" key="5">
    <source>
        <dbReference type="ARBA" id="ARBA00061231"/>
    </source>
</evidence>
<protein>
    <recommendedName>
        <fullName evidence="6">Large ribosomal subunit protein mL39</fullName>
    </recommendedName>
    <alternativeName>
        <fullName evidence="7">39S ribosomal protein L39, mitochondrial</fullName>
    </alternativeName>
</protein>
<dbReference type="Gene3D" id="3.30.980.10">
    <property type="entry name" value="Threonyl-trna Synthetase, Chain A, domain 2"/>
    <property type="match status" value="1"/>
</dbReference>
<dbReference type="InterPro" id="IPR050062">
    <property type="entry name" value="Pro-tRNA_synthetase"/>
</dbReference>
<reference evidence="9" key="1">
    <citation type="submission" date="2022-01" db="EMBL/GenBank/DDBJ databases">
        <authorList>
            <person name="Braso-Vives M."/>
        </authorList>
    </citation>
    <scope>NUCLEOTIDE SEQUENCE</scope>
</reference>
<dbReference type="InterPro" id="IPR012675">
    <property type="entry name" value="Beta-grasp_dom_sf"/>
</dbReference>
<dbReference type="InterPro" id="IPR004095">
    <property type="entry name" value="TGS"/>
</dbReference>
<evidence type="ECO:0000256" key="4">
    <source>
        <dbReference type="ARBA" id="ARBA00023274"/>
    </source>
</evidence>
<dbReference type="SUPFAM" id="SSF81271">
    <property type="entry name" value="TGS-like"/>
    <property type="match status" value="1"/>
</dbReference>
<dbReference type="GO" id="GO:0003723">
    <property type="term" value="F:RNA binding"/>
    <property type="evidence" value="ECO:0007669"/>
    <property type="project" value="TreeGrafter"/>
</dbReference>
<evidence type="ECO:0000313" key="9">
    <source>
        <dbReference type="EMBL" id="CAH1254265.1"/>
    </source>
</evidence>
<comment type="similarity">
    <text evidence="5">Belongs to the mitochondrion-specific ribosomal protein mL39 family.</text>
</comment>
<proteinExistence type="inferred from homology"/>
<sequence length="326" mass="37505">MSRLKALIRPSVRCIVHRRYCSTERVTNALVTEYRNDIFEEEKRRQQGMVRRLEKIEVVHVGPNDPGTFIMNKNLSTPYHCAMHISENYTKYSALALVNGEPWDMWRPLTEDCELSFMRFRDEDPEEANKAYWRSCALILGAVMETAFKDTFYVQLSRAPELTIIKGMFVYDVDLGLKNWTATKDNLRSLSLSATTMKSKDMPFERLEVDPSVALRLFQHNQYKQREVEERVRGGRVTLYRMGKFIDIHDGPMMSKSSLVSMFTVAGIHELPGGLYRVQAVALPHDFYLHNSVWNRLVKRASVPLVGDLSTAGAEESLRETRSLAA</sequence>
<dbReference type="Proteomes" id="UP000838412">
    <property type="component" value="Chromosome 2"/>
</dbReference>
<keyword evidence="10" id="KW-1185">Reference proteome</keyword>
<keyword evidence="2" id="KW-0689">Ribosomal protein</keyword>
<feature type="domain" description="TGS" evidence="8">
    <location>
        <begin position="76"/>
        <end position="116"/>
    </location>
</feature>
<dbReference type="PANTHER" id="PTHR42753:SF9">
    <property type="entry name" value="LARGE RIBOSOMAL SUBUNIT PROTEIN ML39"/>
    <property type="match status" value="1"/>
</dbReference>
<gene>
    <name evidence="9" type="primary">MRPL39</name>
    <name evidence="9" type="ORF">BLAG_LOCUS13742</name>
</gene>
<keyword evidence="3" id="KW-0496">Mitochondrion</keyword>
<evidence type="ECO:0000313" key="10">
    <source>
        <dbReference type="Proteomes" id="UP000838412"/>
    </source>
</evidence>
<organism evidence="9 10">
    <name type="scientific">Branchiostoma lanceolatum</name>
    <name type="common">Common lancelet</name>
    <name type="synonym">Amphioxus lanceolatum</name>
    <dbReference type="NCBI Taxonomy" id="7740"/>
    <lineage>
        <taxon>Eukaryota</taxon>
        <taxon>Metazoa</taxon>
        <taxon>Chordata</taxon>
        <taxon>Cephalochordata</taxon>
        <taxon>Leptocardii</taxon>
        <taxon>Amphioxiformes</taxon>
        <taxon>Branchiostomatidae</taxon>
        <taxon>Branchiostoma</taxon>
    </lineage>
</organism>
<dbReference type="AlphaFoldDB" id="A0A8J9ZGK4"/>
<dbReference type="InterPro" id="IPR018163">
    <property type="entry name" value="Thr/Ala-tRNA-synth_IIc_edit"/>
</dbReference>
<dbReference type="CDD" id="cd01667">
    <property type="entry name" value="TGS_ThrRS"/>
    <property type="match status" value="1"/>
</dbReference>
<dbReference type="Gene3D" id="3.10.20.30">
    <property type="match status" value="1"/>
</dbReference>
<dbReference type="EMBL" id="OV696687">
    <property type="protein sequence ID" value="CAH1254265.1"/>
    <property type="molecule type" value="Genomic_DNA"/>
</dbReference>
<dbReference type="InterPro" id="IPR012676">
    <property type="entry name" value="TGS-like"/>
</dbReference>
<evidence type="ECO:0000256" key="2">
    <source>
        <dbReference type="ARBA" id="ARBA00022980"/>
    </source>
</evidence>
<dbReference type="FunFam" id="3.30.980.10:FF:000006">
    <property type="entry name" value="39S ribosomal protein L39, mitochondrial"/>
    <property type="match status" value="1"/>
</dbReference>
<comment type="subcellular location">
    <subcellularLocation>
        <location evidence="1">Mitochondrion</location>
    </subcellularLocation>
</comment>
<evidence type="ECO:0000256" key="3">
    <source>
        <dbReference type="ARBA" id="ARBA00023128"/>
    </source>
</evidence>
<dbReference type="GO" id="GO:0000166">
    <property type="term" value="F:nucleotide binding"/>
    <property type="evidence" value="ECO:0007669"/>
    <property type="project" value="InterPro"/>
</dbReference>
<dbReference type="GO" id="GO:0005840">
    <property type="term" value="C:ribosome"/>
    <property type="evidence" value="ECO:0007669"/>
    <property type="project" value="UniProtKB-KW"/>
</dbReference>
<dbReference type="GO" id="GO:1990904">
    <property type="term" value="C:ribonucleoprotein complex"/>
    <property type="evidence" value="ECO:0007669"/>
    <property type="project" value="UniProtKB-KW"/>
</dbReference>
<evidence type="ECO:0000256" key="6">
    <source>
        <dbReference type="ARBA" id="ARBA00071662"/>
    </source>
</evidence>
<dbReference type="GO" id="GO:0005739">
    <property type="term" value="C:mitochondrion"/>
    <property type="evidence" value="ECO:0007669"/>
    <property type="project" value="UniProtKB-SubCell"/>
</dbReference>
<evidence type="ECO:0000256" key="1">
    <source>
        <dbReference type="ARBA" id="ARBA00004173"/>
    </source>
</evidence>
<dbReference type="SUPFAM" id="SSF55186">
    <property type="entry name" value="ThrRS/AlaRS common domain"/>
    <property type="match status" value="1"/>
</dbReference>
<keyword evidence="4" id="KW-0687">Ribonucleoprotein</keyword>
<dbReference type="OrthoDB" id="5870821at2759"/>
<dbReference type="PANTHER" id="PTHR42753">
    <property type="entry name" value="MITOCHONDRIAL RIBOSOME PROTEIN L39/PROLYL-TRNA LIGASE FAMILY MEMBER"/>
    <property type="match status" value="1"/>
</dbReference>
<evidence type="ECO:0000259" key="8">
    <source>
        <dbReference type="Pfam" id="PF02824"/>
    </source>
</evidence>
<evidence type="ECO:0000256" key="7">
    <source>
        <dbReference type="ARBA" id="ARBA00075914"/>
    </source>
</evidence>
<dbReference type="Pfam" id="PF02824">
    <property type="entry name" value="TGS"/>
    <property type="match status" value="1"/>
</dbReference>
<accession>A0A8J9ZGK4</accession>
<name>A0A8J9ZGK4_BRALA</name>